<keyword evidence="10" id="KW-0966">Cell projection</keyword>
<dbReference type="InterPro" id="IPR019306">
    <property type="entry name" value="TMEM231"/>
</dbReference>
<dbReference type="PANTHER" id="PTHR14605:SF1">
    <property type="entry name" value="TRANSMEMBRANE PROTEIN 231"/>
    <property type="match status" value="1"/>
</dbReference>
<organism evidence="12 13">
    <name type="scientific">Cylicocyclus nassatus</name>
    <name type="common">Nematode worm</name>
    <dbReference type="NCBI Taxonomy" id="53992"/>
    <lineage>
        <taxon>Eukaryota</taxon>
        <taxon>Metazoa</taxon>
        <taxon>Ecdysozoa</taxon>
        <taxon>Nematoda</taxon>
        <taxon>Chromadorea</taxon>
        <taxon>Rhabditida</taxon>
        <taxon>Rhabditina</taxon>
        <taxon>Rhabditomorpha</taxon>
        <taxon>Strongyloidea</taxon>
        <taxon>Strongylidae</taxon>
        <taxon>Cylicocyclus</taxon>
    </lineage>
</organism>
<keyword evidence="9" id="KW-0325">Glycoprotein</keyword>
<name>A0AA36H521_CYLNA</name>
<evidence type="ECO:0000256" key="5">
    <source>
        <dbReference type="ARBA" id="ARBA00022692"/>
    </source>
</evidence>
<evidence type="ECO:0000256" key="6">
    <source>
        <dbReference type="ARBA" id="ARBA00022989"/>
    </source>
</evidence>
<comment type="subcellular location">
    <subcellularLocation>
        <location evidence="1">Cell projection</location>
        <location evidence="1">Cilium membrane</location>
        <topology evidence="1">Multi-pass membrane protein</topology>
    </subcellularLocation>
</comment>
<keyword evidence="13" id="KW-1185">Reference proteome</keyword>
<accession>A0AA36H521</accession>
<keyword evidence="4" id="KW-1003">Cell membrane</keyword>
<dbReference type="Pfam" id="PF10149">
    <property type="entry name" value="TM231"/>
    <property type="match status" value="1"/>
</dbReference>
<protein>
    <recommendedName>
        <fullName evidence="3">Transmembrane protein 231</fullName>
    </recommendedName>
</protein>
<keyword evidence="6" id="KW-1133">Transmembrane helix</keyword>
<evidence type="ECO:0000256" key="7">
    <source>
        <dbReference type="ARBA" id="ARBA00023069"/>
    </source>
</evidence>
<comment type="function">
    <text evidence="11">Transmembrane component of the tectonic-like complex, a complex localized at the transition zone of primary cilia and acting as a barrier that prevents diffusion of transmembrane proteins between the cilia and plasma membranes. Required for ciliogenesis and sonic hedgehog/SHH signaling.</text>
</comment>
<evidence type="ECO:0000256" key="3">
    <source>
        <dbReference type="ARBA" id="ARBA00015087"/>
    </source>
</evidence>
<evidence type="ECO:0000313" key="12">
    <source>
        <dbReference type="EMBL" id="CAJ0604261.1"/>
    </source>
</evidence>
<dbReference type="Proteomes" id="UP001176961">
    <property type="component" value="Unassembled WGS sequence"/>
</dbReference>
<reference evidence="12" key="1">
    <citation type="submission" date="2023-07" db="EMBL/GenBank/DDBJ databases">
        <authorList>
            <consortium name="CYATHOMIX"/>
        </authorList>
    </citation>
    <scope>NUCLEOTIDE SEQUENCE</scope>
    <source>
        <strain evidence="12">N/A</strain>
    </source>
</reference>
<dbReference type="PANTHER" id="PTHR14605">
    <property type="entry name" value="CHST5 PROTEIN"/>
    <property type="match status" value="1"/>
</dbReference>
<comment type="caution">
    <text evidence="12">The sequence shown here is derived from an EMBL/GenBank/DDBJ whole genome shotgun (WGS) entry which is preliminary data.</text>
</comment>
<dbReference type="EMBL" id="CATQJL010000305">
    <property type="protein sequence ID" value="CAJ0604261.1"/>
    <property type="molecule type" value="Genomic_DNA"/>
</dbReference>
<evidence type="ECO:0000256" key="2">
    <source>
        <dbReference type="ARBA" id="ARBA00009082"/>
    </source>
</evidence>
<keyword evidence="7" id="KW-0969">Cilium</keyword>
<dbReference type="GO" id="GO:0032880">
    <property type="term" value="P:regulation of protein localization"/>
    <property type="evidence" value="ECO:0007669"/>
    <property type="project" value="TreeGrafter"/>
</dbReference>
<evidence type="ECO:0000256" key="8">
    <source>
        <dbReference type="ARBA" id="ARBA00023136"/>
    </source>
</evidence>
<dbReference type="AlphaFoldDB" id="A0AA36H521"/>
<dbReference type="GO" id="GO:0035869">
    <property type="term" value="C:ciliary transition zone"/>
    <property type="evidence" value="ECO:0007669"/>
    <property type="project" value="TreeGrafter"/>
</dbReference>
<evidence type="ECO:0000256" key="9">
    <source>
        <dbReference type="ARBA" id="ARBA00023180"/>
    </source>
</evidence>
<sequence length="217" mass="25478">MVYEVVHKEPLYRVYSASKVSFANVIKTIFDAIRVLLPLVIIFSTHGLWKKTGTYRERPHVTFEGKYLILLETNDGLIYTSTLPVLNTADPSHFTMSEVQQQWIREENQDSEFIMNIWLPSMGNFPKNLVFFVFFKYRLDYHSDVEAEVVLHDSLQVAGNTSAATILGRMTADQKEPFRWRERYLLFDPDRRDAEHYKPIEIATRAIKQPFNVRLDR</sequence>
<keyword evidence="8" id="KW-0472">Membrane</keyword>
<keyword evidence="5" id="KW-0812">Transmembrane</keyword>
<comment type="similarity">
    <text evidence="2">Belongs to the TMEM231 family.</text>
</comment>
<evidence type="ECO:0000256" key="11">
    <source>
        <dbReference type="ARBA" id="ARBA00024803"/>
    </source>
</evidence>
<evidence type="ECO:0000256" key="4">
    <source>
        <dbReference type="ARBA" id="ARBA00022475"/>
    </source>
</evidence>
<dbReference type="GO" id="GO:0060271">
    <property type="term" value="P:cilium assembly"/>
    <property type="evidence" value="ECO:0007669"/>
    <property type="project" value="TreeGrafter"/>
</dbReference>
<evidence type="ECO:0000256" key="10">
    <source>
        <dbReference type="ARBA" id="ARBA00023273"/>
    </source>
</evidence>
<evidence type="ECO:0000313" key="13">
    <source>
        <dbReference type="Proteomes" id="UP001176961"/>
    </source>
</evidence>
<proteinExistence type="inferred from homology"/>
<dbReference type="GO" id="GO:0060170">
    <property type="term" value="C:ciliary membrane"/>
    <property type="evidence" value="ECO:0007669"/>
    <property type="project" value="UniProtKB-SubCell"/>
</dbReference>
<gene>
    <name evidence="12" type="ORF">CYNAS_LOCUS16244</name>
</gene>
<evidence type="ECO:0000256" key="1">
    <source>
        <dbReference type="ARBA" id="ARBA00004272"/>
    </source>
</evidence>